<accession>A0AA36CX34</accession>
<organism evidence="13 14">
    <name type="scientific">Mesorhabditis spiculigera</name>
    <dbReference type="NCBI Taxonomy" id="96644"/>
    <lineage>
        <taxon>Eukaryota</taxon>
        <taxon>Metazoa</taxon>
        <taxon>Ecdysozoa</taxon>
        <taxon>Nematoda</taxon>
        <taxon>Chromadorea</taxon>
        <taxon>Rhabditida</taxon>
        <taxon>Rhabditina</taxon>
        <taxon>Rhabditomorpha</taxon>
        <taxon>Rhabditoidea</taxon>
        <taxon>Rhabditidae</taxon>
        <taxon>Mesorhabditinae</taxon>
        <taxon>Mesorhabditis</taxon>
    </lineage>
</organism>
<feature type="region of interest" description="Disordered" evidence="11">
    <location>
        <begin position="334"/>
        <end position="353"/>
    </location>
</feature>
<proteinExistence type="inferred from homology"/>
<dbReference type="GO" id="GO:0005886">
    <property type="term" value="C:plasma membrane"/>
    <property type="evidence" value="ECO:0007669"/>
    <property type="project" value="TreeGrafter"/>
</dbReference>
<dbReference type="InterPro" id="IPR018297">
    <property type="entry name" value="A/G_cyclase_CS"/>
</dbReference>
<dbReference type="PANTHER" id="PTHR11920">
    <property type="entry name" value="GUANYLYL CYCLASE"/>
    <property type="match status" value="1"/>
</dbReference>
<dbReference type="GO" id="GO:0001653">
    <property type="term" value="F:peptide receptor activity"/>
    <property type="evidence" value="ECO:0007669"/>
    <property type="project" value="TreeGrafter"/>
</dbReference>
<evidence type="ECO:0000256" key="7">
    <source>
        <dbReference type="ARBA" id="ARBA00023170"/>
    </source>
</evidence>
<evidence type="ECO:0000256" key="6">
    <source>
        <dbReference type="ARBA" id="ARBA00023136"/>
    </source>
</evidence>
<comment type="similarity">
    <text evidence="10">Belongs to the adenylyl cyclase class-4/guanylyl cyclase family.</text>
</comment>
<dbReference type="AlphaFoldDB" id="A0AA36CX34"/>
<reference evidence="13" key="1">
    <citation type="submission" date="2023-06" db="EMBL/GenBank/DDBJ databases">
        <authorList>
            <person name="Delattre M."/>
        </authorList>
    </citation>
    <scope>NUCLEOTIDE SEQUENCE</scope>
    <source>
        <strain evidence="13">AF72</strain>
    </source>
</reference>
<dbReference type="Gene3D" id="3.30.70.1230">
    <property type="entry name" value="Nucleotide cyclase"/>
    <property type="match status" value="1"/>
</dbReference>
<keyword evidence="4" id="KW-0547">Nucleotide-binding</keyword>
<dbReference type="GO" id="GO:0004383">
    <property type="term" value="F:guanylate cyclase activity"/>
    <property type="evidence" value="ECO:0007669"/>
    <property type="project" value="UniProtKB-EC"/>
</dbReference>
<evidence type="ECO:0000256" key="5">
    <source>
        <dbReference type="ARBA" id="ARBA00022989"/>
    </source>
</evidence>
<comment type="caution">
    <text evidence="13">The sequence shown here is derived from an EMBL/GenBank/DDBJ whole genome shotgun (WGS) entry which is preliminary data.</text>
</comment>
<keyword evidence="5" id="KW-1133">Transmembrane helix</keyword>
<feature type="non-terminal residue" evidence="13">
    <location>
        <position position="353"/>
    </location>
</feature>
<protein>
    <recommendedName>
        <fullName evidence="12">Guanylate cyclase domain-containing protein</fullName>
    </recommendedName>
</protein>
<keyword evidence="3" id="KW-0812">Transmembrane</keyword>
<keyword evidence="9 10" id="KW-0456">Lyase</keyword>
<dbReference type="CDD" id="cd07302">
    <property type="entry name" value="CHD"/>
    <property type="match status" value="1"/>
</dbReference>
<dbReference type="InterPro" id="IPR011009">
    <property type="entry name" value="Kinase-like_dom_sf"/>
</dbReference>
<evidence type="ECO:0000256" key="11">
    <source>
        <dbReference type="SAM" id="MobiDB-lite"/>
    </source>
</evidence>
<gene>
    <name evidence="13" type="ORF">MSPICULIGERA_LOCUS15222</name>
</gene>
<dbReference type="SMART" id="SM00044">
    <property type="entry name" value="CYCc"/>
    <property type="match status" value="1"/>
</dbReference>
<evidence type="ECO:0000256" key="3">
    <source>
        <dbReference type="ARBA" id="ARBA00022692"/>
    </source>
</evidence>
<evidence type="ECO:0000256" key="10">
    <source>
        <dbReference type="RuleBase" id="RU000405"/>
    </source>
</evidence>
<comment type="catalytic activity">
    <reaction evidence="1">
        <text>GTP = 3',5'-cyclic GMP + diphosphate</text>
        <dbReference type="Rhea" id="RHEA:13665"/>
        <dbReference type="ChEBI" id="CHEBI:33019"/>
        <dbReference type="ChEBI" id="CHEBI:37565"/>
        <dbReference type="ChEBI" id="CHEBI:57746"/>
        <dbReference type="EC" id="4.6.1.2"/>
    </reaction>
</comment>
<evidence type="ECO:0000256" key="9">
    <source>
        <dbReference type="ARBA" id="ARBA00023239"/>
    </source>
</evidence>
<feature type="region of interest" description="Disordered" evidence="11">
    <location>
        <begin position="274"/>
        <end position="324"/>
    </location>
</feature>
<dbReference type="Proteomes" id="UP001177023">
    <property type="component" value="Unassembled WGS sequence"/>
</dbReference>
<dbReference type="Pfam" id="PF00211">
    <property type="entry name" value="Guanylate_cyc"/>
    <property type="match status" value="1"/>
</dbReference>
<evidence type="ECO:0000256" key="4">
    <source>
        <dbReference type="ARBA" id="ARBA00022741"/>
    </source>
</evidence>
<dbReference type="GO" id="GO:0004016">
    <property type="term" value="F:adenylate cyclase activity"/>
    <property type="evidence" value="ECO:0007669"/>
    <property type="project" value="TreeGrafter"/>
</dbReference>
<dbReference type="PANTHER" id="PTHR11920:SF495">
    <property type="entry name" value="RECEPTOR-TYPE GUANYLATE CYCLASE GCY-7"/>
    <property type="match status" value="1"/>
</dbReference>
<evidence type="ECO:0000313" key="13">
    <source>
        <dbReference type="EMBL" id="CAJ0576941.1"/>
    </source>
</evidence>
<feature type="domain" description="Guanylate cyclase" evidence="12">
    <location>
        <begin position="163"/>
        <end position="210"/>
    </location>
</feature>
<dbReference type="InterPro" id="IPR001054">
    <property type="entry name" value="A/G_cyclase"/>
</dbReference>
<dbReference type="InterPro" id="IPR050401">
    <property type="entry name" value="Cyclic_nucleotide_synthase"/>
</dbReference>
<comment type="subcellular location">
    <subcellularLocation>
        <location evidence="2">Membrane</location>
        <topology evidence="2">Single-pass membrane protein</topology>
    </subcellularLocation>
</comment>
<keyword evidence="7" id="KW-0675">Receptor</keyword>
<evidence type="ECO:0000256" key="8">
    <source>
        <dbReference type="ARBA" id="ARBA00023180"/>
    </source>
</evidence>
<dbReference type="PROSITE" id="PS50125">
    <property type="entry name" value="GUANYLATE_CYCLASE_2"/>
    <property type="match status" value="1"/>
</dbReference>
<sequence>MNYYLLDGEPIMAFKHKVVSKLSPTDHQELRMLRKLEHDNLHRFLGLFRDLVEGLVYILKSPLKMHGHLSSTNCYIDDRWQLKVGGYGRKTAFDMENRREKIEEVLYMVKKGGSVPLRPELIVSHDADVNPALLHLIRDCWTEEPNNRPNFATIKTLLLAMFFRIPHIPSERINLRIGMHSGSCVAGVVGLTMPRYCLFGDTVNTGSRMESNGKPGQIQMSSGSHELIEKVGGYVTEPRGEVIIKGKGVMSTYWLLGRADDPNLARNTERLRMQMSDEIPSRPVETTAPPDPLQRQPTEASEGPMTMAEFARRPTDPMLEDLDDEPLGIYRKHLKHMPSTRKSSIEEIPNAQY</sequence>
<evidence type="ECO:0000256" key="1">
    <source>
        <dbReference type="ARBA" id="ARBA00001436"/>
    </source>
</evidence>
<dbReference type="SUPFAM" id="SSF55073">
    <property type="entry name" value="Nucleotide cyclase"/>
    <property type="match status" value="1"/>
</dbReference>
<dbReference type="InterPro" id="IPR029787">
    <property type="entry name" value="Nucleotide_cyclase"/>
</dbReference>
<dbReference type="SUPFAM" id="SSF56112">
    <property type="entry name" value="Protein kinase-like (PK-like)"/>
    <property type="match status" value="1"/>
</dbReference>
<keyword evidence="14" id="KW-1185">Reference proteome</keyword>
<evidence type="ECO:0000256" key="2">
    <source>
        <dbReference type="ARBA" id="ARBA00004167"/>
    </source>
</evidence>
<keyword evidence="6" id="KW-0472">Membrane</keyword>
<dbReference type="EMBL" id="CATQJA010002647">
    <property type="protein sequence ID" value="CAJ0576941.1"/>
    <property type="molecule type" value="Genomic_DNA"/>
</dbReference>
<dbReference type="GO" id="GO:0035556">
    <property type="term" value="P:intracellular signal transduction"/>
    <property type="evidence" value="ECO:0007669"/>
    <property type="project" value="InterPro"/>
</dbReference>
<name>A0AA36CX34_9BILA</name>
<dbReference type="GO" id="GO:0000166">
    <property type="term" value="F:nucleotide binding"/>
    <property type="evidence" value="ECO:0007669"/>
    <property type="project" value="UniProtKB-KW"/>
</dbReference>
<keyword evidence="8" id="KW-0325">Glycoprotein</keyword>
<dbReference type="PROSITE" id="PS00452">
    <property type="entry name" value="GUANYLATE_CYCLASE_1"/>
    <property type="match status" value="1"/>
</dbReference>
<evidence type="ECO:0000259" key="12">
    <source>
        <dbReference type="PROSITE" id="PS50125"/>
    </source>
</evidence>
<evidence type="ECO:0000313" key="14">
    <source>
        <dbReference type="Proteomes" id="UP001177023"/>
    </source>
</evidence>
<dbReference type="GO" id="GO:0007168">
    <property type="term" value="P:receptor guanylyl cyclase signaling pathway"/>
    <property type="evidence" value="ECO:0007669"/>
    <property type="project" value="TreeGrafter"/>
</dbReference>